<organism evidence="3">
    <name type="scientific">Thermobifida fusca (strain YX)</name>
    <dbReference type="NCBI Taxonomy" id="269800"/>
    <lineage>
        <taxon>Bacteria</taxon>
        <taxon>Bacillati</taxon>
        <taxon>Actinomycetota</taxon>
        <taxon>Actinomycetes</taxon>
        <taxon>Streptosporangiales</taxon>
        <taxon>Nocardiopsidaceae</taxon>
        <taxon>Thermobifida</taxon>
    </lineage>
</organism>
<dbReference type="eggNOG" id="ENOG50332VJ">
    <property type="taxonomic scope" value="Bacteria"/>
</dbReference>
<keyword evidence="2" id="KW-1133">Transmembrane helix</keyword>
<feature type="transmembrane region" description="Helical" evidence="2">
    <location>
        <begin position="100"/>
        <end position="125"/>
    </location>
</feature>
<keyword evidence="2" id="KW-0812">Transmembrane</keyword>
<protein>
    <recommendedName>
        <fullName evidence="4">Integral membrane protein</fullName>
    </recommendedName>
</protein>
<feature type="region of interest" description="Disordered" evidence="1">
    <location>
        <begin position="1"/>
        <end position="25"/>
    </location>
</feature>
<dbReference type="EMBL" id="CP000088">
    <property type="protein sequence ID" value="AAZ54169.1"/>
    <property type="molecule type" value="Genomic_DNA"/>
</dbReference>
<feature type="transmembrane region" description="Helical" evidence="2">
    <location>
        <begin position="68"/>
        <end position="94"/>
    </location>
</feature>
<evidence type="ECO:0000313" key="3">
    <source>
        <dbReference type="EMBL" id="AAZ54169.1"/>
    </source>
</evidence>
<dbReference type="STRING" id="269800.Tfu_0131"/>
<dbReference type="OrthoDB" id="3436598at2"/>
<dbReference type="AlphaFoldDB" id="Q47TP5"/>
<evidence type="ECO:0000256" key="2">
    <source>
        <dbReference type="SAM" id="Phobius"/>
    </source>
</evidence>
<accession>Q47TP5</accession>
<sequence length="153" mass="16457">MCPMEGAAAVSKTNTGGRKPVDVDAPRRSLGELTSEVTGHLSHLVSLQLELARTELAADVRRVVQGTALVITAALVAHLILILASMTIAFALIAFGLPGWLAFLIVTLVYTLVAVILGIVGVRSYKKIRGMPRSKETFDKTKAVLRREHTAQQ</sequence>
<proteinExistence type="predicted"/>
<name>Q47TP5_THEFY</name>
<dbReference type="HOGENOM" id="CLU_106273_5_1_11"/>
<evidence type="ECO:0000256" key="1">
    <source>
        <dbReference type="SAM" id="MobiDB-lite"/>
    </source>
</evidence>
<reference evidence="3" key="1">
    <citation type="submission" date="2005-07" db="EMBL/GenBank/DDBJ databases">
        <title>Complete sequence of Thermobifida fusca YX.</title>
        <authorList>
            <consortium name="US DOE Joint Genome Institute"/>
            <person name="Copeland A."/>
            <person name="Lucas S."/>
            <person name="Lapidus A."/>
            <person name="Barry K."/>
            <person name="Detter J.C."/>
            <person name="Glavina T."/>
            <person name="Hammon N."/>
            <person name="Israni S."/>
            <person name="Pitluck S."/>
            <person name="Di Bartolo G."/>
            <person name="Chain P."/>
            <person name="Schmutz J."/>
            <person name="Larimer F."/>
            <person name="Land M."/>
            <person name="Lykidis A."/>
            <person name="Richardson P."/>
        </authorList>
    </citation>
    <scope>NUCLEOTIDE SEQUENCE</scope>
    <source>
        <strain evidence="3">YX</strain>
    </source>
</reference>
<dbReference type="KEGG" id="tfu:Tfu_0131"/>
<keyword evidence="2" id="KW-0472">Membrane</keyword>
<gene>
    <name evidence="3" type="ordered locus">Tfu_0131</name>
</gene>
<dbReference type="Pfam" id="PF07332">
    <property type="entry name" value="Phage_holin_3_6"/>
    <property type="match status" value="1"/>
</dbReference>
<evidence type="ECO:0008006" key="4">
    <source>
        <dbReference type="Google" id="ProtNLM"/>
    </source>
</evidence>
<dbReference type="InterPro" id="IPR009937">
    <property type="entry name" value="Phage_holin_3_6"/>
</dbReference>